<organism evidence="1">
    <name type="scientific">Brassica napus</name>
    <name type="common">Rape</name>
    <dbReference type="NCBI Taxonomy" id="3708"/>
    <lineage>
        <taxon>Eukaryota</taxon>
        <taxon>Viridiplantae</taxon>
        <taxon>Streptophyta</taxon>
        <taxon>Embryophyta</taxon>
        <taxon>Tracheophyta</taxon>
        <taxon>Spermatophyta</taxon>
        <taxon>Magnoliopsida</taxon>
        <taxon>eudicotyledons</taxon>
        <taxon>Gunneridae</taxon>
        <taxon>Pentapetalae</taxon>
        <taxon>rosids</taxon>
        <taxon>malvids</taxon>
        <taxon>Brassicales</taxon>
        <taxon>Brassicaceae</taxon>
        <taxon>Brassiceae</taxon>
        <taxon>Brassica</taxon>
    </lineage>
</organism>
<dbReference type="AlphaFoldDB" id="A0A816L652"/>
<dbReference type="EMBL" id="HG994369">
    <property type="protein sequence ID" value="CAF1928510.1"/>
    <property type="molecule type" value="Genomic_DNA"/>
</dbReference>
<accession>A0A816L652</accession>
<evidence type="ECO:0000313" key="1">
    <source>
        <dbReference type="EMBL" id="CAF1928510.1"/>
    </source>
</evidence>
<proteinExistence type="predicted"/>
<sequence>MCRHKRRTRIRVGKQMTKEILSFYDREFDYLLCDLKYDAEQFFLFFFMVKWGLFRMMMKIVLKLWSLQGKEDLCGGDRDNDFHKDFKEDVEWYACLYFLMDIKQLNEPIENKITEWNTGGLLTRIEGFRAFIPKQEMVKKVNSFTELKENLKGRFLFPLNCSKLFGFTVLCLLRLLCVSGEAIPSRRTSWKELLPKSYHMERKPNSGIVVGL</sequence>
<reference evidence="1" key="1">
    <citation type="submission" date="2021-01" db="EMBL/GenBank/DDBJ databases">
        <authorList>
            <consortium name="Genoscope - CEA"/>
            <person name="William W."/>
        </authorList>
    </citation>
    <scope>NUCLEOTIDE SEQUENCE</scope>
</reference>
<dbReference type="Proteomes" id="UP001295469">
    <property type="component" value="Chromosome C05"/>
</dbReference>
<protein>
    <submittedName>
        <fullName evidence="1">(rape) hypothetical protein</fullName>
    </submittedName>
</protein>
<name>A0A816L652_BRANA</name>
<gene>
    <name evidence="1" type="ORF">DARMORV10_C05P26970.1</name>
</gene>